<reference evidence="2" key="1">
    <citation type="journal article" date="2020" name="Phytopathology">
        <title>Genome sequence and comparative analysis of Colletotrichum gloeosporioides isolated from Liriodendron leaves.</title>
        <authorList>
            <person name="Fu F.F."/>
            <person name="Hao Z."/>
            <person name="Wang P."/>
            <person name="Lu Y."/>
            <person name="Xue L.J."/>
            <person name="Wei G."/>
            <person name="Tian Y."/>
            <person name="Baishi H."/>
            <person name="Xu H."/>
            <person name="Shi J."/>
            <person name="Cheng T."/>
            <person name="Wang G."/>
            <person name="Yi Y."/>
            <person name="Chen J."/>
        </authorList>
    </citation>
    <scope>NUCLEOTIDE SEQUENCE</scope>
    <source>
        <strain evidence="2">Lc1</strain>
    </source>
</reference>
<evidence type="ECO:0000256" key="1">
    <source>
        <dbReference type="SAM" id="MobiDB-lite"/>
    </source>
</evidence>
<gene>
    <name evidence="2" type="ORF">GCG54_00000790</name>
</gene>
<comment type="caution">
    <text evidence="2">The sequence shown here is derived from an EMBL/GenBank/DDBJ whole genome shotgun (WGS) entry which is preliminary data.</text>
</comment>
<accession>A0A8H4CIK1</accession>
<feature type="compositionally biased region" description="Basic residues" evidence="1">
    <location>
        <begin position="1"/>
        <end position="11"/>
    </location>
</feature>
<name>A0A8H4CIK1_COLGL</name>
<feature type="compositionally biased region" description="Basic and acidic residues" evidence="1">
    <location>
        <begin position="13"/>
        <end position="30"/>
    </location>
</feature>
<protein>
    <submittedName>
        <fullName evidence="2">Uncharacterized protein</fullName>
    </submittedName>
</protein>
<keyword evidence="3" id="KW-1185">Reference proteome</keyword>
<organism evidence="2 3">
    <name type="scientific">Colletotrichum gloeosporioides</name>
    <name type="common">Anthracnose fungus</name>
    <name type="synonym">Glomerella cingulata</name>
    <dbReference type="NCBI Taxonomy" id="474922"/>
    <lineage>
        <taxon>Eukaryota</taxon>
        <taxon>Fungi</taxon>
        <taxon>Dikarya</taxon>
        <taxon>Ascomycota</taxon>
        <taxon>Pezizomycotina</taxon>
        <taxon>Sordariomycetes</taxon>
        <taxon>Hypocreomycetidae</taxon>
        <taxon>Glomerellales</taxon>
        <taxon>Glomerellaceae</taxon>
        <taxon>Colletotrichum</taxon>
        <taxon>Colletotrichum gloeosporioides species complex</taxon>
    </lineage>
</organism>
<evidence type="ECO:0000313" key="2">
    <source>
        <dbReference type="EMBL" id="KAF3804436.1"/>
    </source>
</evidence>
<feature type="region of interest" description="Disordered" evidence="1">
    <location>
        <begin position="1"/>
        <end position="39"/>
    </location>
</feature>
<sequence>MGHLRRGHVSSRLRSDWQPRKLDEGRDEKMASSTKPISWGFRHEGRVACKGHGQYEGP</sequence>
<proteinExistence type="predicted"/>
<reference evidence="2" key="2">
    <citation type="submission" date="2020-03" db="EMBL/GenBank/DDBJ databases">
        <authorList>
            <person name="Fu F.-F."/>
            <person name="Chen J."/>
        </authorList>
    </citation>
    <scope>NUCLEOTIDE SEQUENCE</scope>
    <source>
        <strain evidence="2">Lc1</strain>
    </source>
</reference>
<dbReference type="EMBL" id="WVTB01000050">
    <property type="protein sequence ID" value="KAF3804436.1"/>
    <property type="molecule type" value="Genomic_DNA"/>
</dbReference>
<dbReference type="AlphaFoldDB" id="A0A8H4CIK1"/>
<dbReference type="GeneID" id="69007961"/>
<dbReference type="RefSeq" id="XP_045263595.1">
    <property type="nucleotide sequence ID" value="XM_045400922.1"/>
</dbReference>
<dbReference type="Proteomes" id="UP000613401">
    <property type="component" value="Unassembled WGS sequence"/>
</dbReference>
<evidence type="ECO:0000313" key="3">
    <source>
        <dbReference type="Proteomes" id="UP000613401"/>
    </source>
</evidence>